<reference evidence="7 8" key="1">
    <citation type="submission" date="2017-01" db="EMBL/GenBank/DDBJ databases">
        <title>Bacillus phylogenomics.</title>
        <authorList>
            <person name="Dunlap C."/>
        </authorList>
    </citation>
    <scope>NUCLEOTIDE SEQUENCE [LARGE SCALE GENOMIC DNA]</scope>
    <source>
        <strain evidence="7 8">NRRL B-41282</strain>
    </source>
</reference>
<dbReference type="GO" id="GO:0140359">
    <property type="term" value="F:ABC-type transporter activity"/>
    <property type="evidence" value="ECO:0007669"/>
    <property type="project" value="InterPro"/>
</dbReference>
<evidence type="ECO:0000256" key="5">
    <source>
        <dbReference type="SAM" id="Phobius"/>
    </source>
</evidence>
<dbReference type="PROSITE" id="PS51012">
    <property type="entry name" value="ABC_TM2"/>
    <property type="match status" value="1"/>
</dbReference>
<dbReference type="InterPro" id="IPR013525">
    <property type="entry name" value="ABC2_TM"/>
</dbReference>
<evidence type="ECO:0000313" key="8">
    <source>
        <dbReference type="Proteomes" id="UP000187367"/>
    </source>
</evidence>
<evidence type="ECO:0000256" key="2">
    <source>
        <dbReference type="ARBA" id="ARBA00022692"/>
    </source>
</evidence>
<dbReference type="EMBL" id="MTJL01000005">
    <property type="protein sequence ID" value="OMI09088.1"/>
    <property type="molecule type" value="Genomic_DNA"/>
</dbReference>
<keyword evidence="4 5" id="KW-0472">Membrane</keyword>
<organism evidence="7 8">
    <name type="scientific">Bacillus swezeyi</name>
    <dbReference type="NCBI Taxonomy" id="1925020"/>
    <lineage>
        <taxon>Bacteria</taxon>
        <taxon>Bacillati</taxon>
        <taxon>Bacillota</taxon>
        <taxon>Bacilli</taxon>
        <taxon>Bacillales</taxon>
        <taxon>Bacillaceae</taxon>
        <taxon>Bacillus</taxon>
    </lineage>
</organism>
<feature type="transmembrane region" description="Helical" evidence="5">
    <location>
        <begin position="181"/>
        <end position="203"/>
    </location>
</feature>
<evidence type="ECO:0000259" key="6">
    <source>
        <dbReference type="PROSITE" id="PS51012"/>
    </source>
</evidence>
<proteinExistence type="predicted"/>
<keyword evidence="8" id="KW-1185">Reference proteome</keyword>
<evidence type="ECO:0000313" key="7">
    <source>
        <dbReference type="EMBL" id="OMI09088.1"/>
    </source>
</evidence>
<dbReference type="PANTHER" id="PTHR43027:SF1">
    <property type="entry name" value="DOXORUBICIN RESISTANCE ABC TRANSPORTER PERMEASE PROTEIN DRRC-RELATED"/>
    <property type="match status" value="1"/>
</dbReference>
<feature type="transmembrane region" description="Helical" evidence="5">
    <location>
        <begin position="259"/>
        <end position="283"/>
    </location>
</feature>
<dbReference type="OrthoDB" id="1864035at2"/>
<dbReference type="GO" id="GO:0016020">
    <property type="term" value="C:membrane"/>
    <property type="evidence" value="ECO:0007669"/>
    <property type="project" value="UniProtKB-SubCell"/>
</dbReference>
<protein>
    <submittedName>
        <fullName evidence="7">ABC transporter permease</fullName>
    </submittedName>
</protein>
<comment type="subcellular location">
    <subcellularLocation>
        <location evidence="1">Membrane</location>
        <topology evidence="1">Multi-pass membrane protein</topology>
    </subcellularLocation>
</comment>
<feature type="transmembrane region" description="Helical" evidence="5">
    <location>
        <begin position="224"/>
        <end position="247"/>
    </location>
</feature>
<evidence type="ECO:0000256" key="1">
    <source>
        <dbReference type="ARBA" id="ARBA00004141"/>
    </source>
</evidence>
<evidence type="ECO:0000256" key="4">
    <source>
        <dbReference type="ARBA" id="ARBA00023136"/>
    </source>
</evidence>
<feature type="transmembrane region" description="Helical" evidence="5">
    <location>
        <begin position="290"/>
        <end position="311"/>
    </location>
</feature>
<feature type="domain" description="ABC transmembrane type-2" evidence="6">
    <location>
        <begin position="128"/>
        <end position="371"/>
    </location>
</feature>
<keyword evidence="3 5" id="KW-1133">Transmembrane helix</keyword>
<dbReference type="AlphaFoldDB" id="A0A1R1S1C4"/>
<comment type="caution">
    <text evidence="7">The sequence shown here is derived from an EMBL/GenBank/DDBJ whole genome shotgun (WGS) entry which is preliminary data.</text>
</comment>
<gene>
    <name evidence="7" type="ORF">BW143_03340</name>
</gene>
<sequence>MNIIIIAKKEIVSAFRDRRTLLLMLAFPIVLIMILGTALTNVFDDEVSVGDIHVLYKDQSDGEFSQGFKAFTKGAKTSGVHFEKVLSGMDGKQEVEQGHYDAYLEIAGSSGIMLYQMEKNSVKNSMIQGMLTAFANRYNAVAEIIKVSPKQAGEAFANSSHDDYIKETSLNSDKHPGSMDYYAVTMTTLIALYGALHASYLIRGERLGKTADRLIAAPVHKAEIFAGKLIGGLAVNLICILIVVAVSKFLFKANWGEHFGLVLAVLFSVVLFAVSLGLGVSYLTKTGEAAVAVINVLIPLVAFVGGAYFPIDDAAAVFAFIKDLSPLTWTNEAIIKIIYTNDLAAGWPAISLNMGLSVLFLLIVVVSLRRREGL</sequence>
<evidence type="ECO:0000256" key="3">
    <source>
        <dbReference type="ARBA" id="ARBA00022989"/>
    </source>
</evidence>
<dbReference type="InterPro" id="IPR047817">
    <property type="entry name" value="ABC2_TM_bact-type"/>
</dbReference>
<accession>A0A1R1S1C4</accession>
<feature type="transmembrane region" description="Helical" evidence="5">
    <location>
        <begin position="21"/>
        <end position="43"/>
    </location>
</feature>
<dbReference type="RefSeq" id="WP_076759458.1">
    <property type="nucleotide sequence ID" value="NZ_JARMMH010000011.1"/>
</dbReference>
<dbReference type="InterPro" id="IPR052902">
    <property type="entry name" value="ABC-2_transporter"/>
</dbReference>
<dbReference type="Proteomes" id="UP000187367">
    <property type="component" value="Unassembled WGS sequence"/>
</dbReference>
<feature type="transmembrane region" description="Helical" evidence="5">
    <location>
        <begin position="349"/>
        <end position="368"/>
    </location>
</feature>
<dbReference type="PANTHER" id="PTHR43027">
    <property type="entry name" value="DOXORUBICIN RESISTANCE ABC TRANSPORTER PERMEASE PROTEIN DRRC-RELATED"/>
    <property type="match status" value="1"/>
</dbReference>
<name>A0A1R1S1C4_9BACI</name>
<dbReference type="Pfam" id="PF12698">
    <property type="entry name" value="ABC2_membrane_3"/>
    <property type="match status" value="1"/>
</dbReference>
<accession>A0A1R1QWQ4</accession>
<keyword evidence="2 5" id="KW-0812">Transmembrane</keyword>